<dbReference type="RefSeq" id="WP_380889378.1">
    <property type="nucleotide sequence ID" value="NZ_JBHUDY010000001.1"/>
</dbReference>
<evidence type="ECO:0000313" key="2">
    <source>
        <dbReference type="EMBL" id="MFD1612466.1"/>
    </source>
</evidence>
<feature type="domain" description="Transcription regulator PadR N-terminal" evidence="1">
    <location>
        <begin position="52"/>
        <end position="121"/>
    </location>
</feature>
<accession>A0ABW4I4P9</accession>
<proteinExistence type="predicted"/>
<dbReference type="Pfam" id="PF03551">
    <property type="entry name" value="PadR"/>
    <property type="match status" value="1"/>
</dbReference>
<dbReference type="PANTHER" id="PTHR43252">
    <property type="entry name" value="TRANSCRIPTIONAL REGULATOR YQJI"/>
    <property type="match status" value="1"/>
</dbReference>
<comment type="caution">
    <text evidence="2">The sequence shown here is derived from an EMBL/GenBank/DDBJ whole genome shotgun (WGS) entry which is preliminary data.</text>
</comment>
<protein>
    <submittedName>
        <fullName evidence="2">PadR family transcriptional regulator</fullName>
    </submittedName>
</protein>
<dbReference type="Gene3D" id="1.10.10.10">
    <property type="entry name" value="Winged helix-like DNA-binding domain superfamily/Winged helix DNA-binding domain"/>
    <property type="match status" value="1"/>
</dbReference>
<dbReference type="InterPro" id="IPR005149">
    <property type="entry name" value="Tscrpt_reg_PadR_N"/>
</dbReference>
<dbReference type="EMBL" id="JBHUDY010000001">
    <property type="protein sequence ID" value="MFD1612466.1"/>
    <property type="molecule type" value="Genomic_DNA"/>
</dbReference>
<sequence>MFFAYGGRGCGPRHGGWRRGPFEVRWEMHGGHGEGRGRRRRMFDGDELKLILLKLIADQPRHGYDLIRDIEERTHGVYAPSAGIVYPTLTLLDEMGHIEAVSEGSRKQYAATDAGRTYLAEREEEVSALFERLEAMGEERSRVDRAPIRRATANLFSVLQHRLSRDDVTSDTLHDVAAIIDEAARKIERL</sequence>
<evidence type="ECO:0000313" key="3">
    <source>
        <dbReference type="Proteomes" id="UP001597115"/>
    </source>
</evidence>
<keyword evidence="3" id="KW-1185">Reference proteome</keyword>
<organism evidence="2 3">
    <name type="scientific">Sphingomonas tabacisoli</name>
    <dbReference type="NCBI Taxonomy" id="2249466"/>
    <lineage>
        <taxon>Bacteria</taxon>
        <taxon>Pseudomonadati</taxon>
        <taxon>Pseudomonadota</taxon>
        <taxon>Alphaproteobacteria</taxon>
        <taxon>Sphingomonadales</taxon>
        <taxon>Sphingomonadaceae</taxon>
        <taxon>Sphingomonas</taxon>
    </lineage>
</organism>
<name>A0ABW4I4P9_9SPHN</name>
<dbReference type="SUPFAM" id="SSF46785">
    <property type="entry name" value="Winged helix' DNA-binding domain"/>
    <property type="match status" value="1"/>
</dbReference>
<dbReference type="Proteomes" id="UP001597115">
    <property type="component" value="Unassembled WGS sequence"/>
</dbReference>
<reference evidence="3" key="1">
    <citation type="journal article" date="2019" name="Int. J. Syst. Evol. Microbiol.">
        <title>The Global Catalogue of Microorganisms (GCM) 10K type strain sequencing project: providing services to taxonomists for standard genome sequencing and annotation.</title>
        <authorList>
            <consortium name="The Broad Institute Genomics Platform"/>
            <consortium name="The Broad Institute Genome Sequencing Center for Infectious Disease"/>
            <person name="Wu L."/>
            <person name="Ma J."/>
        </authorList>
    </citation>
    <scope>NUCLEOTIDE SEQUENCE [LARGE SCALE GENOMIC DNA]</scope>
    <source>
        <strain evidence="3">CGMCC 1.16275</strain>
    </source>
</reference>
<dbReference type="InterPro" id="IPR036388">
    <property type="entry name" value="WH-like_DNA-bd_sf"/>
</dbReference>
<evidence type="ECO:0000259" key="1">
    <source>
        <dbReference type="Pfam" id="PF03551"/>
    </source>
</evidence>
<dbReference type="InterPro" id="IPR036390">
    <property type="entry name" value="WH_DNA-bd_sf"/>
</dbReference>
<gene>
    <name evidence="2" type="ORF">ACFSCW_11705</name>
</gene>
<dbReference type="PANTHER" id="PTHR43252:SF7">
    <property type="entry name" value="TRANSCRIPTIONAL REGULATOR YQJI"/>
    <property type="match status" value="1"/>
</dbReference>